<organism evidence="1 2">
    <name type="scientific">Microseira wollei NIES-4236</name>
    <dbReference type="NCBI Taxonomy" id="2530354"/>
    <lineage>
        <taxon>Bacteria</taxon>
        <taxon>Bacillati</taxon>
        <taxon>Cyanobacteriota</taxon>
        <taxon>Cyanophyceae</taxon>
        <taxon>Oscillatoriophycideae</taxon>
        <taxon>Aerosakkonematales</taxon>
        <taxon>Aerosakkonemataceae</taxon>
        <taxon>Microseira</taxon>
    </lineage>
</organism>
<evidence type="ECO:0000313" key="2">
    <source>
        <dbReference type="Proteomes" id="UP001050975"/>
    </source>
</evidence>
<accession>A0AAV3XFY8</accession>
<evidence type="ECO:0000313" key="1">
    <source>
        <dbReference type="EMBL" id="GET40790.1"/>
    </source>
</evidence>
<comment type="caution">
    <text evidence="1">The sequence shown here is derived from an EMBL/GenBank/DDBJ whole genome shotgun (WGS) entry which is preliminary data.</text>
</comment>
<gene>
    <name evidence="1" type="ORF">MiSe_56020</name>
</gene>
<dbReference type="AlphaFoldDB" id="A0AAV3XFY8"/>
<name>A0AAV3XFY8_9CYAN</name>
<sequence length="60" mass="6837">MKAEPNAEVDKTVTIDKLLADIYQFIEELEQQVKNNTYPLKQQVTQVGNIASSRDRIVSD</sequence>
<protein>
    <submittedName>
        <fullName evidence="1">Uncharacterized protein</fullName>
    </submittedName>
</protein>
<dbReference type="Proteomes" id="UP001050975">
    <property type="component" value="Unassembled WGS sequence"/>
</dbReference>
<reference evidence="1" key="1">
    <citation type="submission" date="2019-10" db="EMBL/GenBank/DDBJ databases">
        <title>Draft genome sequece of Microseira wollei NIES-4236.</title>
        <authorList>
            <person name="Yamaguchi H."/>
            <person name="Suzuki S."/>
            <person name="Kawachi M."/>
        </authorList>
    </citation>
    <scope>NUCLEOTIDE SEQUENCE</scope>
    <source>
        <strain evidence="1">NIES-4236</strain>
    </source>
</reference>
<proteinExistence type="predicted"/>
<dbReference type="EMBL" id="BLAY01000100">
    <property type="protein sequence ID" value="GET40790.1"/>
    <property type="molecule type" value="Genomic_DNA"/>
</dbReference>
<dbReference type="RefSeq" id="WP_226586908.1">
    <property type="nucleotide sequence ID" value="NZ_BLAY01000100.1"/>
</dbReference>
<keyword evidence="2" id="KW-1185">Reference proteome</keyword>